<accession>A0A0G0HBU2</accession>
<reference evidence="1 2" key="1">
    <citation type="journal article" date="2015" name="Nature">
        <title>rRNA introns, odd ribosomes, and small enigmatic genomes across a large radiation of phyla.</title>
        <authorList>
            <person name="Brown C.T."/>
            <person name="Hug L.A."/>
            <person name="Thomas B.C."/>
            <person name="Sharon I."/>
            <person name="Castelle C.J."/>
            <person name="Singh A."/>
            <person name="Wilkins M.J."/>
            <person name="Williams K.H."/>
            <person name="Banfield J.F."/>
        </authorList>
    </citation>
    <scope>NUCLEOTIDE SEQUENCE [LARGE SCALE GENOMIC DNA]</scope>
</reference>
<gene>
    <name evidence="1" type="ORF">US50_C0001G0032</name>
</gene>
<name>A0A0G0HBU2_9BACT</name>
<dbReference type="AlphaFoldDB" id="A0A0G0HBU2"/>
<organism evidence="1 2">
    <name type="scientific">Candidatus Nomurabacteria bacterium GW2011_GWB1_37_5</name>
    <dbReference type="NCBI Taxonomy" id="1618742"/>
    <lineage>
        <taxon>Bacteria</taxon>
        <taxon>Candidatus Nomuraibacteriota</taxon>
    </lineage>
</organism>
<comment type="caution">
    <text evidence="1">The sequence shown here is derived from an EMBL/GenBank/DDBJ whole genome shotgun (WGS) entry which is preliminary data.</text>
</comment>
<proteinExistence type="predicted"/>
<evidence type="ECO:0000313" key="2">
    <source>
        <dbReference type="Proteomes" id="UP000033876"/>
    </source>
</evidence>
<sequence length="407" mass="47307">MEKINENNIVQEKSPDKSLQVDFDVVNKETESINKEIAKMEKVPLVSKQEEDDLKMANLRNLRYWGSRLLPELDILPEKISQSVKKLASGGKIDPEENSILWKYVHKRSSILNFNVQKRVQMAELKKRLKEIDAGKDYEGKEKENRKIIFYNKESNKLIVNGNEREIDFGDIVADYDWGVKYRPHESVPKLIWRRIRKLSDFTESKDSIGQIFNDEISRIEKISLPTTSKTQSYLERHISDWGIEGIIAERMAKNFLTRIQYNDPKAGFKVEPSNAMEDAELKYDFKVSFPKKLRGVAIEGEELPREEYVKNKKEIGIQFTVSARRDNLTHKAHQIEEAKEKISDEKYNRYVKKKVDDIVLISLPLGTYRTHFKTWLDAGKPAGGPEQYLSEVEERKILDKVTGGIK</sequence>
<protein>
    <submittedName>
        <fullName evidence="1">Uncharacterized protein</fullName>
    </submittedName>
</protein>
<dbReference type="Proteomes" id="UP000033876">
    <property type="component" value="Unassembled WGS sequence"/>
</dbReference>
<dbReference type="EMBL" id="LBTF01000001">
    <property type="protein sequence ID" value="KKQ36030.1"/>
    <property type="molecule type" value="Genomic_DNA"/>
</dbReference>
<evidence type="ECO:0000313" key="1">
    <source>
        <dbReference type="EMBL" id="KKQ36030.1"/>
    </source>
</evidence>